<gene>
    <name evidence="2" type="ORF">S01H1_47086</name>
</gene>
<accession>X0W660</accession>
<dbReference type="PANTHER" id="PTHR30535">
    <property type="entry name" value="VITAMIN B12-BINDING PROTEIN"/>
    <property type="match status" value="1"/>
</dbReference>
<name>X0W660_9ZZZZ</name>
<dbReference type="InterPro" id="IPR002491">
    <property type="entry name" value="ABC_transptr_periplasmic_BD"/>
</dbReference>
<dbReference type="AlphaFoldDB" id="X0W660"/>
<dbReference type="SUPFAM" id="SSF53807">
    <property type="entry name" value="Helical backbone' metal receptor"/>
    <property type="match status" value="1"/>
</dbReference>
<proteinExistence type="predicted"/>
<evidence type="ECO:0000259" key="1">
    <source>
        <dbReference type="PROSITE" id="PS50983"/>
    </source>
</evidence>
<dbReference type="GO" id="GO:0071281">
    <property type="term" value="P:cellular response to iron ion"/>
    <property type="evidence" value="ECO:0007669"/>
    <property type="project" value="TreeGrafter"/>
</dbReference>
<reference evidence="2" key="1">
    <citation type="journal article" date="2014" name="Front. Microbiol.">
        <title>High frequency of phylogenetically diverse reductive dehalogenase-homologous genes in deep subseafloor sedimentary metagenomes.</title>
        <authorList>
            <person name="Kawai M."/>
            <person name="Futagami T."/>
            <person name="Toyoda A."/>
            <person name="Takaki Y."/>
            <person name="Nishi S."/>
            <person name="Hori S."/>
            <person name="Arai W."/>
            <person name="Tsubouchi T."/>
            <person name="Morono Y."/>
            <person name="Uchiyama I."/>
            <person name="Ito T."/>
            <person name="Fujiyama A."/>
            <person name="Inagaki F."/>
            <person name="Takami H."/>
        </authorList>
    </citation>
    <scope>NUCLEOTIDE SEQUENCE</scope>
    <source>
        <strain evidence="2">Expedition CK06-06</strain>
    </source>
</reference>
<dbReference type="Gene3D" id="3.40.50.1980">
    <property type="entry name" value="Nitrogenase molybdenum iron protein domain"/>
    <property type="match status" value="1"/>
</dbReference>
<dbReference type="Pfam" id="PF01497">
    <property type="entry name" value="Peripla_BP_2"/>
    <property type="match status" value="1"/>
</dbReference>
<organism evidence="2">
    <name type="scientific">marine sediment metagenome</name>
    <dbReference type="NCBI Taxonomy" id="412755"/>
    <lineage>
        <taxon>unclassified sequences</taxon>
        <taxon>metagenomes</taxon>
        <taxon>ecological metagenomes</taxon>
    </lineage>
</organism>
<dbReference type="InterPro" id="IPR050902">
    <property type="entry name" value="ABC_Transporter_SBP"/>
</dbReference>
<dbReference type="PANTHER" id="PTHR30535:SF34">
    <property type="entry name" value="MOLYBDATE-BINDING PROTEIN MOLA"/>
    <property type="match status" value="1"/>
</dbReference>
<dbReference type="PROSITE" id="PS50983">
    <property type="entry name" value="FE_B12_PBP"/>
    <property type="match status" value="1"/>
</dbReference>
<comment type="caution">
    <text evidence="2">The sequence shown here is derived from an EMBL/GenBank/DDBJ whole genome shotgun (WGS) entry which is preliminary data.</text>
</comment>
<protein>
    <recommendedName>
        <fullName evidence="1">Fe/B12 periplasmic-binding domain-containing protein</fullName>
    </recommendedName>
</protein>
<feature type="non-terminal residue" evidence="2">
    <location>
        <position position="1"/>
    </location>
</feature>
<feature type="domain" description="Fe/B12 periplasmic-binding" evidence="1">
    <location>
        <begin position="1"/>
        <end position="115"/>
    </location>
</feature>
<evidence type="ECO:0000313" key="2">
    <source>
        <dbReference type="EMBL" id="GAG18782.1"/>
    </source>
</evidence>
<sequence length="117" mass="12642">IFHEVDATLYTAAPDSFVGGLYKILKAQNIAAGADQPFPQLTQEVIIERDPEVIILADGGYGESPDTVRARAGWGNISAVGNDRIVVIDPDIVSRPGPRCVDALEALAAYLYPERFE</sequence>
<dbReference type="EMBL" id="BARS01030176">
    <property type="protein sequence ID" value="GAG18782.1"/>
    <property type="molecule type" value="Genomic_DNA"/>
</dbReference>